<evidence type="ECO:0000313" key="3">
    <source>
        <dbReference type="Proteomes" id="UP000185779"/>
    </source>
</evidence>
<keyword evidence="1" id="KW-1133">Transmembrane helix</keyword>
<keyword evidence="3" id="KW-1185">Reference proteome</keyword>
<comment type="caution">
    <text evidence="2">The sequence shown here is derived from an EMBL/GenBank/DDBJ whole genome shotgun (WGS) entry which is preliminary data.</text>
</comment>
<organism evidence="2 3">
    <name type="scientific">Candidatus Syntropharchaeum butanivorans</name>
    <dbReference type="NCBI Taxonomy" id="1839936"/>
    <lineage>
        <taxon>Archaea</taxon>
        <taxon>Methanobacteriati</taxon>
        <taxon>Methanobacteriota</taxon>
        <taxon>Stenosarchaea group</taxon>
        <taxon>Methanomicrobia</taxon>
        <taxon>Methanosarcinales</taxon>
        <taxon>ANME-2 cluster</taxon>
        <taxon>Candidatus Syntropharchaeum</taxon>
    </lineage>
</organism>
<evidence type="ECO:0000256" key="1">
    <source>
        <dbReference type="SAM" id="Phobius"/>
    </source>
</evidence>
<dbReference type="EMBL" id="LYOR01000003">
    <property type="protein sequence ID" value="OFV66254.1"/>
    <property type="molecule type" value="Genomic_DNA"/>
</dbReference>
<dbReference type="Proteomes" id="UP000185779">
    <property type="component" value="Unassembled WGS sequence"/>
</dbReference>
<sequence>MIAVSQEMDRLIRVTVILACIIGAIVAAFLIWVSFQESYSALYIYPDSYSNYVRPGDTVSFVYGVRSFETKETKYNLRIYLGNELKKEKEFWLKSGETREETEMIVLPVNVTFPVEVKLVLEANGRKYDVHFWLKEKD</sequence>
<feature type="transmembrane region" description="Helical" evidence="1">
    <location>
        <begin position="12"/>
        <end position="35"/>
    </location>
</feature>
<evidence type="ECO:0000313" key="2">
    <source>
        <dbReference type="EMBL" id="OFV66254.1"/>
    </source>
</evidence>
<accession>A0A1F2P509</accession>
<keyword evidence="1" id="KW-0812">Transmembrane</keyword>
<protein>
    <submittedName>
        <fullName evidence="2">Plastocyanin</fullName>
    </submittedName>
</protein>
<reference evidence="2" key="1">
    <citation type="submission" date="2016-05" db="EMBL/GenBank/DDBJ databases">
        <title>Microbial consortia oxidize butane by reversing methanogenesis.</title>
        <authorList>
            <person name="Laso-Perez R."/>
            <person name="Richter M."/>
            <person name="Wegener G."/>
            <person name="Musat F."/>
        </authorList>
    </citation>
    <scope>NUCLEOTIDE SEQUENCE [LARGE SCALE GENOMIC DNA]</scope>
    <source>
        <strain evidence="2">BOX1</strain>
    </source>
</reference>
<dbReference type="AlphaFoldDB" id="A0A1F2P509"/>
<proteinExistence type="predicted"/>
<gene>
    <name evidence="2" type="ORF">SBU_000796</name>
</gene>
<keyword evidence="1" id="KW-0472">Membrane</keyword>
<name>A0A1F2P509_9EURY</name>